<feature type="domain" description="DNA helicase Pif1-like 2B" evidence="1">
    <location>
        <begin position="50"/>
        <end position="94"/>
    </location>
</feature>
<dbReference type="PANTHER" id="PTHR10492:SF57">
    <property type="entry name" value="ATP-DEPENDENT DNA HELICASE"/>
    <property type="match status" value="1"/>
</dbReference>
<dbReference type="InterPro" id="IPR049163">
    <property type="entry name" value="Pif1-like_2B_dom"/>
</dbReference>
<dbReference type="PANTHER" id="PTHR10492">
    <property type="match status" value="1"/>
</dbReference>
<proteinExistence type="predicted"/>
<accession>A0ABM1C3I6</accession>
<dbReference type="InterPro" id="IPR027417">
    <property type="entry name" value="P-loop_NTPase"/>
</dbReference>
<name>A0ABM1C3I6_LIMPO</name>
<dbReference type="SUPFAM" id="SSF52540">
    <property type="entry name" value="P-loop containing nucleoside triphosphate hydrolases"/>
    <property type="match status" value="1"/>
</dbReference>
<dbReference type="Pfam" id="PF21530">
    <property type="entry name" value="Pif1_2B_dom"/>
    <property type="match status" value="1"/>
</dbReference>
<sequence length="136" mass="15500">MCERTILTPKNVTVNSINQQLLQNIPGNPYIYKSIDTVIDQNEGVNYPTEFLNSLEFPGLLPHQLQLKVGDPIMLLRNIDKLKLCNGTRLIIKALQPHVIEAQIQTSCGKGEDTFIPRIPLITSEMPFQFRRLQFP</sequence>
<dbReference type="GeneID" id="106477513"/>
<evidence type="ECO:0000313" key="2">
    <source>
        <dbReference type="Proteomes" id="UP000694941"/>
    </source>
</evidence>
<keyword evidence="2" id="KW-1185">Reference proteome</keyword>
<organism evidence="2 3">
    <name type="scientific">Limulus polyphemus</name>
    <name type="common">Atlantic horseshoe crab</name>
    <dbReference type="NCBI Taxonomy" id="6850"/>
    <lineage>
        <taxon>Eukaryota</taxon>
        <taxon>Metazoa</taxon>
        <taxon>Ecdysozoa</taxon>
        <taxon>Arthropoda</taxon>
        <taxon>Chelicerata</taxon>
        <taxon>Merostomata</taxon>
        <taxon>Xiphosura</taxon>
        <taxon>Limulidae</taxon>
        <taxon>Limulus</taxon>
    </lineage>
</organism>
<dbReference type="RefSeq" id="XP_013793520.1">
    <property type="nucleotide sequence ID" value="XM_013938066.1"/>
</dbReference>
<evidence type="ECO:0000259" key="1">
    <source>
        <dbReference type="Pfam" id="PF21530"/>
    </source>
</evidence>
<gene>
    <name evidence="3" type="primary">LOC106477513</name>
</gene>
<reference evidence="3" key="1">
    <citation type="submission" date="2025-08" db="UniProtKB">
        <authorList>
            <consortium name="RefSeq"/>
        </authorList>
    </citation>
    <scope>IDENTIFICATION</scope>
    <source>
        <tissue evidence="3">Muscle</tissue>
    </source>
</reference>
<feature type="non-terminal residue" evidence="3">
    <location>
        <position position="136"/>
    </location>
</feature>
<dbReference type="Proteomes" id="UP000694941">
    <property type="component" value="Unplaced"/>
</dbReference>
<evidence type="ECO:0000313" key="3">
    <source>
        <dbReference type="RefSeq" id="XP_013793520.1"/>
    </source>
</evidence>
<protein>
    <submittedName>
        <fullName evidence="3">Uncharacterized protein LOC106477513</fullName>
    </submittedName>
</protein>